<evidence type="ECO:0000256" key="5">
    <source>
        <dbReference type="ARBA" id="ARBA00022692"/>
    </source>
</evidence>
<dbReference type="GO" id="GO:0005886">
    <property type="term" value="C:plasma membrane"/>
    <property type="evidence" value="ECO:0007669"/>
    <property type="project" value="UniProtKB-SubCell"/>
</dbReference>
<keyword evidence="3" id="KW-1003">Cell membrane</keyword>
<dbReference type="InterPro" id="IPR016174">
    <property type="entry name" value="Di-haem_cyt_TM"/>
</dbReference>
<reference evidence="14" key="1">
    <citation type="submission" date="2021-01" db="EMBL/GenBank/DDBJ databases">
        <authorList>
            <person name="Corre E."/>
            <person name="Pelletier E."/>
            <person name="Niang G."/>
            <person name="Scheremetjew M."/>
            <person name="Finn R."/>
            <person name="Kale V."/>
            <person name="Holt S."/>
            <person name="Cochrane G."/>
            <person name="Meng A."/>
            <person name="Brown T."/>
            <person name="Cohen L."/>
        </authorList>
    </citation>
    <scope>NUCLEOTIDE SEQUENCE</scope>
    <source>
        <strain evidence="14">CCMP622</strain>
    </source>
</reference>
<dbReference type="Pfam" id="PF01292">
    <property type="entry name" value="Ni_hydr_CYTB"/>
    <property type="match status" value="1"/>
</dbReference>
<keyword evidence="9" id="KW-0408">Iron</keyword>
<feature type="transmembrane region" description="Helical" evidence="12">
    <location>
        <begin position="6"/>
        <end position="23"/>
    </location>
</feature>
<dbReference type="AlphaFoldDB" id="A0A7S2TV93"/>
<evidence type="ECO:0000256" key="3">
    <source>
        <dbReference type="ARBA" id="ARBA00022475"/>
    </source>
</evidence>
<evidence type="ECO:0000256" key="6">
    <source>
        <dbReference type="ARBA" id="ARBA00022723"/>
    </source>
</evidence>
<dbReference type="PANTHER" id="PTHR30529">
    <property type="entry name" value="CYTOCHROME B561"/>
    <property type="match status" value="1"/>
</dbReference>
<comment type="subcellular location">
    <subcellularLocation>
        <location evidence="1">Cell membrane</location>
        <topology evidence="1">Multi-pass membrane protein</topology>
    </subcellularLocation>
</comment>
<accession>A0A7S2TV93</accession>
<evidence type="ECO:0000313" key="14">
    <source>
        <dbReference type="EMBL" id="CAD9770750.1"/>
    </source>
</evidence>
<feature type="domain" description="Cytochrome b561 bacterial/Ni-hydrogenase" evidence="13">
    <location>
        <begin position="2"/>
        <end position="169"/>
    </location>
</feature>
<evidence type="ECO:0000256" key="8">
    <source>
        <dbReference type="ARBA" id="ARBA00022989"/>
    </source>
</evidence>
<evidence type="ECO:0000256" key="9">
    <source>
        <dbReference type="ARBA" id="ARBA00023004"/>
    </source>
</evidence>
<dbReference type="GO" id="GO:0009055">
    <property type="term" value="F:electron transfer activity"/>
    <property type="evidence" value="ECO:0007669"/>
    <property type="project" value="InterPro"/>
</dbReference>
<evidence type="ECO:0000259" key="13">
    <source>
        <dbReference type="Pfam" id="PF01292"/>
    </source>
</evidence>
<keyword evidence="2" id="KW-0813">Transport</keyword>
<evidence type="ECO:0000256" key="4">
    <source>
        <dbReference type="ARBA" id="ARBA00022617"/>
    </source>
</evidence>
<keyword evidence="6" id="KW-0479">Metal-binding</keyword>
<evidence type="ECO:0000256" key="11">
    <source>
        <dbReference type="ARBA" id="ARBA00037975"/>
    </source>
</evidence>
<keyword evidence="5 12" id="KW-0812">Transmembrane</keyword>
<evidence type="ECO:0000256" key="10">
    <source>
        <dbReference type="ARBA" id="ARBA00023136"/>
    </source>
</evidence>
<name>A0A7S2TV93_9EUKA</name>
<comment type="similarity">
    <text evidence="11">Belongs to the cytochrome b561 family.</text>
</comment>
<evidence type="ECO:0000256" key="2">
    <source>
        <dbReference type="ARBA" id="ARBA00022448"/>
    </source>
</evidence>
<dbReference type="GO" id="GO:0020037">
    <property type="term" value="F:heme binding"/>
    <property type="evidence" value="ECO:0007669"/>
    <property type="project" value="TreeGrafter"/>
</dbReference>
<dbReference type="InterPro" id="IPR011577">
    <property type="entry name" value="Cyt_b561_bac/Ni-Hgenase"/>
</dbReference>
<proteinExistence type="inferred from homology"/>
<dbReference type="GO" id="GO:0046872">
    <property type="term" value="F:metal ion binding"/>
    <property type="evidence" value="ECO:0007669"/>
    <property type="project" value="UniProtKB-KW"/>
</dbReference>
<organism evidence="14">
    <name type="scientific">Lotharella oceanica</name>
    <dbReference type="NCBI Taxonomy" id="641309"/>
    <lineage>
        <taxon>Eukaryota</taxon>
        <taxon>Sar</taxon>
        <taxon>Rhizaria</taxon>
        <taxon>Cercozoa</taxon>
        <taxon>Chlorarachniophyceae</taxon>
        <taxon>Lotharella</taxon>
    </lineage>
</organism>
<dbReference type="PANTHER" id="PTHR30529:SF1">
    <property type="entry name" value="CYTOCHROME B561 HOMOLOG 2"/>
    <property type="match status" value="1"/>
</dbReference>
<dbReference type="InterPro" id="IPR052168">
    <property type="entry name" value="Cytochrome_b561_oxidase"/>
</dbReference>
<keyword evidence="10 12" id="KW-0472">Membrane</keyword>
<keyword evidence="8 12" id="KW-1133">Transmembrane helix</keyword>
<gene>
    <name evidence="14" type="ORF">LSP00402_LOCUS14738</name>
</gene>
<dbReference type="PROSITE" id="PS51257">
    <property type="entry name" value="PROKAR_LIPOPROTEIN"/>
    <property type="match status" value="1"/>
</dbReference>
<dbReference type="EMBL" id="HBHP01023690">
    <property type="protein sequence ID" value="CAD9770750.1"/>
    <property type="molecule type" value="Transcribed_RNA"/>
</dbReference>
<keyword evidence="7" id="KW-0249">Electron transport</keyword>
<protein>
    <recommendedName>
        <fullName evidence="13">Cytochrome b561 bacterial/Ni-hydrogenase domain-containing protein</fullName>
    </recommendedName>
</protein>
<evidence type="ECO:0000256" key="12">
    <source>
        <dbReference type="SAM" id="Phobius"/>
    </source>
</evidence>
<dbReference type="GO" id="GO:0022904">
    <property type="term" value="P:respiratory electron transport chain"/>
    <property type="evidence" value="ECO:0007669"/>
    <property type="project" value="InterPro"/>
</dbReference>
<dbReference type="SUPFAM" id="SSF81342">
    <property type="entry name" value="Transmembrane di-heme cytochromes"/>
    <property type="match status" value="1"/>
</dbReference>
<sequence>MKWMHWITGGAVLGCFGTVQMAMNTKDKKQKGKLMKLHKSMGLVVAGLVVPRVGMRLTSALPGHLPGSSFEQMAATASHGLFYVFMITMPATGIAMGYYGGKGLPFFGYKIPGKPKAQRTKDDGAIAKNSFKLHKQAGQLFEYLTPIHIGAAAFHSIKGQAIFRRIIPGM</sequence>
<feature type="transmembrane region" description="Helical" evidence="12">
    <location>
        <begin position="81"/>
        <end position="100"/>
    </location>
</feature>
<evidence type="ECO:0000256" key="7">
    <source>
        <dbReference type="ARBA" id="ARBA00022982"/>
    </source>
</evidence>
<evidence type="ECO:0000256" key="1">
    <source>
        <dbReference type="ARBA" id="ARBA00004651"/>
    </source>
</evidence>
<keyword evidence="4" id="KW-0349">Heme</keyword>